<proteinExistence type="predicted"/>
<feature type="repeat" description="ANK" evidence="1">
    <location>
        <begin position="389"/>
        <end position="421"/>
    </location>
</feature>
<feature type="region of interest" description="Disordered" evidence="2">
    <location>
        <begin position="441"/>
        <end position="474"/>
    </location>
</feature>
<dbReference type="PANTHER" id="PTHR24192">
    <property type="entry name" value="ANKYRIN REPEAT DOMAIN 40"/>
    <property type="match status" value="1"/>
</dbReference>
<dbReference type="PROSITE" id="PS50088">
    <property type="entry name" value="ANK_REPEAT"/>
    <property type="match status" value="2"/>
</dbReference>
<dbReference type="Proteomes" id="UP000318571">
    <property type="component" value="Chromosome 1"/>
</dbReference>
<evidence type="ECO:0000256" key="1">
    <source>
        <dbReference type="PROSITE-ProRule" id="PRU00023"/>
    </source>
</evidence>
<accession>A0A553NS27</accession>
<evidence type="ECO:0000313" key="4">
    <source>
        <dbReference type="Proteomes" id="UP000318571"/>
    </source>
</evidence>
<dbReference type="InterPro" id="IPR036770">
    <property type="entry name" value="Ankyrin_rpt-contain_sf"/>
</dbReference>
<dbReference type="PROSITE" id="PS50297">
    <property type="entry name" value="ANK_REP_REGION"/>
    <property type="match status" value="2"/>
</dbReference>
<dbReference type="AlphaFoldDB" id="A0A553NS27"/>
<keyword evidence="4" id="KW-1185">Reference proteome</keyword>
<feature type="region of interest" description="Disordered" evidence="2">
    <location>
        <begin position="89"/>
        <end position="122"/>
    </location>
</feature>
<feature type="repeat" description="ANK" evidence="1">
    <location>
        <begin position="37"/>
        <end position="69"/>
    </location>
</feature>
<dbReference type="SUPFAM" id="SSF48403">
    <property type="entry name" value="Ankyrin repeat"/>
    <property type="match status" value="1"/>
</dbReference>
<organism evidence="3 4">
    <name type="scientific">Tigriopus californicus</name>
    <name type="common">Marine copepod</name>
    <dbReference type="NCBI Taxonomy" id="6832"/>
    <lineage>
        <taxon>Eukaryota</taxon>
        <taxon>Metazoa</taxon>
        <taxon>Ecdysozoa</taxon>
        <taxon>Arthropoda</taxon>
        <taxon>Crustacea</taxon>
        <taxon>Multicrustacea</taxon>
        <taxon>Hexanauplia</taxon>
        <taxon>Copepoda</taxon>
        <taxon>Harpacticoida</taxon>
        <taxon>Harpacticidae</taxon>
        <taxon>Tigriopus</taxon>
    </lineage>
</organism>
<dbReference type="STRING" id="6832.A0A553NS27"/>
<sequence length="608" mass="67689">MLVMEEKLREAACFGDLDALTTLLNKGTNINAQHKINGWTALHWAAKRNNAQCVDILLSRGAEKTIHNSKGETPAMLTTQREILVRFGVPEPVKNGDSTHSPRPKTPKTPKSESHGSNANASFVPNYLKHPPLAHKVDVGPDVDKLRSRSADASQGGLVSRPAHAPVRAPPPVKSYRILKIRLVGKEHFDKDFIEVDIPSQELSFRRVIDVICDEFSVNPLTVLKVRKLPNTKLRHRVAWAQGELIRLGRPANPLDVSHIRLMNVCLHMLIISPHRGSLRGIRGTNPHWAVGTRHWAWGPLPGFCALYRPCVEVNLVHVPDVPLKSVKYGDHVSDGLKAYWPDPDRPWANQSMLVMEEKLREAACFGDLDALTTLLNKGTNINAQHKINGWTALHWAAKRNNAQCVDILLSRGAEKTIHNSKGETPAMLTTQREILVRFGVPEPVKNGDSTHSPRPKTPKTPKSESHGSNANASFVPNYLKHPPLAHKVDVGPDVDKLRSRSADASQGGLVSSPAHAPVRAPPPVKSYRILKIRLVGKEHFDKDFIEVDIPSQELSFRRVIDVICDEFSVNPLTVLKVRKLPNTKLRRDVEVQRLADYQELEVEIADI</sequence>
<evidence type="ECO:0000256" key="2">
    <source>
        <dbReference type="SAM" id="MobiDB-lite"/>
    </source>
</evidence>
<dbReference type="EMBL" id="VCGU01000010">
    <property type="protein sequence ID" value="TRY68246.1"/>
    <property type="molecule type" value="Genomic_DNA"/>
</dbReference>
<dbReference type="Gene3D" id="1.25.40.20">
    <property type="entry name" value="Ankyrin repeat-containing domain"/>
    <property type="match status" value="2"/>
</dbReference>
<keyword evidence="1" id="KW-0040">ANK repeat</keyword>
<dbReference type="InterPro" id="IPR039195">
    <property type="entry name" value="ANKRD40"/>
</dbReference>
<name>A0A553NS27_TIGCA</name>
<evidence type="ECO:0000313" key="3">
    <source>
        <dbReference type="EMBL" id="TRY68246.1"/>
    </source>
</evidence>
<protein>
    <submittedName>
        <fullName evidence="3">Uncharacterized protein</fullName>
    </submittedName>
</protein>
<dbReference type="Pfam" id="PF12796">
    <property type="entry name" value="Ank_2"/>
    <property type="match status" value="2"/>
</dbReference>
<reference evidence="3 4" key="1">
    <citation type="journal article" date="2018" name="Nat. Ecol. Evol.">
        <title>Genomic signatures of mitonuclear coevolution across populations of Tigriopus californicus.</title>
        <authorList>
            <person name="Barreto F.S."/>
            <person name="Watson E.T."/>
            <person name="Lima T.G."/>
            <person name="Willett C.S."/>
            <person name="Edmands S."/>
            <person name="Li W."/>
            <person name="Burton R.S."/>
        </authorList>
    </citation>
    <scope>NUCLEOTIDE SEQUENCE [LARGE SCALE GENOMIC DNA]</scope>
    <source>
        <strain evidence="3 4">San Diego</strain>
    </source>
</reference>
<comment type="caution">
    <text evidence="3">The sequence shown here is derived from an EMBL/GenBank/DDBJ whole genome shotgun (WGS) entry which is preliminary data.</text>
</comment>
<dbReference type="InterPro" id="IPR002110">
    <property type="entry name" value="Ankyrin_rpt"/>
</dbReference>
<gene>
    <name evidence="3" type="ORF">TCAL_12888</name>
</gene>
<dbReference type="SMART" id="SM00248">
    <property type="entry name" value="ANK"/>
    <property type="match status" value="4"/>
</dbReference>
<dbReference type="PANTHER" id="PTHR24192:SF3">
    <property type="entry name" value="ANKYRIN REPEAT DOMAIN 40"/>
    <property type="match status" value="1"/>
</dbReference>